<evidence type="ECO:0000259" key="2">
    <source>
        <dbReference type="Pfam" id="PF21787"/>
    </source>
</evidence>
<keyword evidence="4" id="KW-1185">Reference proteome</keyword>
<evidence type="ECO:0000313" key="3">
    <source>
        <dbReference type="EMBL" id="KAF0288499.1"/>
    </source>
</evidence>
<feature type="compositionally biased region" description="Low complexity" evidence="1">
    <location>
        <begin position="369"/>
        <end position="384"/>
    </location>
</feature>
<dbReference type="EMBL" id="VIIS01002111">
    <property type="protein sequence ID" value="KAF0288499.1"/>
    <property type="molecule type" value="Genomic_DNA"/>
</dbReference>
<dbReference type="Proteomes" id="UP000440578">
    <property type="component" value="Unassembled WGS sequence"/>
</dbReference>
<feature type="region of interest" description="Disordered" evidence="1">
    <location>
        <begin position="600"/>
        <end position="619"/>
    </location>
</feature>
<feature type="compositionally biased region" description="Basic residues" evidence="1">
    <location>
        <begin position="607"/>
        <end position="619"/>
    </location>
</feature>
<accession>A0A6A4V5R2</accession>
<protein>
    <submittedName>
        <fullName evidence="3">Transposable element P transposase</fullName>
    </submittedName>
</protein>
<evidence type="ECO:0000256" key="1">
    <source>
        <dbReference type="SAM" id="MobiDB-lite"/>
    </source>
</evidence>
<name>A0A6A4V5R2_AMPAM</name>
<dbReference type="AlphaFoldDB" id="A0A6A4V5R2"/>
<feature type="compositionally biased region" description="Acidic residues" evidence="1">
    <location>
        <begin position="431"/>
        <end position="447"/>
    </location>
</feature>
<comment type="caution">
    <text evidence="3">The sequence shown here is derived from an EMBL/GenBank/DDBJ whole genome shotgun (WGS) entry which is preliminary data.</text>
</comment>
<dbReference type="OrthoDB" id="6378996at2759"/>
<gene>
    <name evidence="3" type="primary">T_52</name>
    <name evidence="3" type="ORF">FJT64_013157</name>
</gene>
<sequence length="619" mass="67863">MRWLVEFVMAPNSCEVQGGMLKKLLSSMDDRERCCTVVFDEMDIMGVASYDQQLDQVLGPFKHLQVLLVCGIFKAWKMPMYYAFNQPATKEILFEVIEAVEEAGGRVVSTVNDMGSGNLALWKSLGIGHDAAASIPNPTDPARRIWMLADPPHVMKRLRNNILDKGVTTAAGGRVDRALMEDLLAIDGNAELKVLHKLHMSSHVELVSASSALALRRHTTNKEKEADFIEKIDSGMDVLNSAHPGDVKLLRRGYSGRPEQEEALAALEKEVAGMRVGNARHLYPFQKGLLVTIRAVRGLTKDLQDQYGTETYLLTRKLTQDKFESFFSQVRGRGGSSLNPTPTEAKARIRLLTLLQLARHGVSPKTDAGDANDSAAAAAAQEPEPASPATPEPDGDDDTSPPPQLVELEQLCPEPAEEVPEGTEDLHPESEEPGPDAEEEAEQAAEDEMAQLLSAAEGVRAPSEPSGAVDVHTGVPASDSAAAYLAGYMARKRDRSLGAPAVVYAEDIPVQALWTRLRSVCALTVPTSACLSLFRELDMTFCVHHAIHPDLLSRERGIIANMTTLLLKKHGGSAHPEEKKFIRTFARVRTFIRLRHVNAARRTASSNKRKARKLRHHAQ</sequence>
<organism evidence="3 4">
    <name type="scientific">Amphibalanus amphitrite</name>
    <name type="common">Striped barnacle</name>
    <name type="synonym">Balanus amphitrite</name>
    <dbReference type="NCBI Taxonomy" id="1232801"/>
    <lineage>
        <taxon>Eukaryota</taxon>
        <taxon>Metazoa</taxon>
        <taxon>Ecdysozoa</taxon>
        <taxon>Arthropoda</taxon>
        <taxon>Crustacea</taxon>
        <taxon>Multicrustacea</taxon>
        <taxon>Cirripedia</taxon>
        <taxon>Thoracica</taxon>
        <taxon>Thoracicalcarea</taxon>
        <taxon>Balanomorpha</taxon>
        <taxon>Balanoidea</taxon>
        <taxon>Balanidae</taxon>
        <taxon>Amphibalaninae</taxon>
        <taxon>Amphibalanus</taxon>
    </lineage>
</organism>
<dbReference type="InterPro" id="IPR048365">
    <property type="entry name" value="TNP-like_RNaseH_N"/>
</dbReference>
<reference evidence="3 4" key="1">
    <citation type="submission" date="2019-07" db="EMBL/GenBank/DDBJ databases">
        <title>Draft genome assembly of a fouling barnacle, Amphibalanus amphitrite (Darwin, 1854): The first reference genome for Thecostraca.</title>
        <authorList>
            <person name="Kim W."/>
        </authorList>
    </citation>
    <scope>NUCLEOTIDE SEQUENCE [LARGE SCALE GENOMIC DNA]</scope>
    <source>
        <strain evidence="3">SNU_AA5</strain>
        <tissue evidence="3">Soma without cirri and trophi</tissue>
    </source>
</reference>
<proteinExistence type="predicted"/>
<evidence type="ECO:0000313" key="4">
    <source>
        <dbReference type="Proteomes" id="UP000440578"/>
    </source>
</evidence>
<dbReference type="Pfam" id="PF21787">
    <property type="entry name" value="TNP-like_RNaseH_N"/>
    <property type="match status" value="1"/>
</dbReference>
<feature type="domain" description="Transposable element P transposase-like RNase H" evidence="2">
    <location>
        <begin position="20"/>
        <end position="126"/>
    </location>
</feature>
<feature type="region of interest" description="Disordered" evidence="1">
    <location>
        <begin position="363"/>
        <end position="447"/>
    </location>
</feature>